<dbReference type="InterPro" id="IPR010982">
    <property type="entry name" value="Lambda_DNA-bd_dom_sf"/>
</dbReference>
<dbReference type="Proteomes" id="UP000185568">
    <property type="component" value="Unassembled WGS sequence"/>
</dbReference>
<dbReference type="AlphaFoldDB" id="A0A1Q8Q9A1"/>
<evidence type="ECO:0000313" key="3">
    <source>
        <dbReference type="Proteomes" id="UP000185568"/>
    </source>
</evidence>
<dbReference type="SUPFAM" id="SSF47413">
    <property type="entry name" value="lambda repressor-like DNA-binding domains"/>
    <property type="match status" value="1"/>
</dbReference>
<accession>A0A1Q8Q9A1</accession>
<proteinExistence type="predicted"/>
<dbReference type="RefSeq" id="WP_075397183.1">
    <property type="nucleotide sequence ID" value="NZ_MSDU01000004.1"/>
</dbReference>
<dbReference type="EMBL" id="MSDU01000004">
    <property type="protein sequence ID" value="OLN23872.1"/>
    <property type="molecule type" value="Genomic_DNA"/>
</dbReference>
<evidence type="ECO:0000259" key="1">
    <source>
        <dbReference type="PROSITE" id="PS50943"/>
    </source>
</evidence>
<gene>
    <name evidence="2" type="ORF">BTO30_02725</name>
</gene>
<feature type="domain" description="HTH cro/C1-type" evidence="1">
    <location>
        <begin position="6"/>
        <end position="60"/>
    </location>
</feature>
<organism evidence="2 3">
    <name type="scientific">Domibacillus antri</name>
    <dbReference type="NCBI Taxonomy" id="1714264"/>
    <lineage>
        <taxon>Bacteria</taxon>
        <taxon>Bacillati</taxon>
        <taxon>Bacillota</taxon>
        <taxon>Bacilli</taxon>
        <taxon>Bacillales</taxon>
        <taxon>Bacillaceae</taxon>
        <taxon>Domibacillus</taxon>
    </lineage>
</organism>
<protein>
    <submittedName>
        <fullName evidence="2">Transcriptional regulator</fullName>
    </submittedName>
</protein>
<reference evidence="2 3" key="1">
    <citation type="submission" date="2016-12" db="EMBL/GenBank/DDBJ databases">
        <title>Domibacillus antri genome sequencing.</title>
        <authorList>
            <person name="Verma A."/>
            <person name="Krishnamurthi S."/>
        </authorList>
    </citation>
    <scope>NUCLEOTIDE SEQUENCE [LARGE SCALE GENOMIC DNA]</scope>
    <source>
        <strain evidence="2 3">XD80</strain>
    </source>
</reference>
<dbReference type="Gene3D" id="1.10.260.40">
    <property type="entry name" value="lambda repressor-like DNA-binding domains"/>
    <property type="match status" value="1"/>
</dbReference>
<evidence type="ECO:0000313" key="2">
    <source>
        <dbReference type="EMBL" id="OLN23872.1"/>
    </source>
</evidence>
<keyword evidence="3" id="KW-1185">Reference proteome</keyword>
<sequence length="76" mass="8808">MQRFWLKKLREDADKTHDDVAKEAAISRSFYTNIELGIKNPSVEVAKKIASVLIFEWTLFFANECSLKEQNTKEVS</sequence>
<dbReference type="STRING" id="1714264.BTO30_02725"/>
<dbReference type="SMART" id="SM00530">
    <property type="entry name" value="HTH_XRE"/>
    <property type="match status" value="1"/>
</dbReference>
<dbReference type="CDD" id="cd00093">
    <property type="entry name" value="HTH_XRE"/>
    <property type="match status" value="1"/>
</dbReference>
<dbReference type="PROSITE" id="PS50943">
    <property type="entry name" value="HTH_CROC1"/>
    <property type="match status" value="1"/>
</dbReference>
<dbReference type="OrthoDB" id="1859224at2"/>
<dbReference type="Pfam" id="PF01381">
    <property type="entry name" value="HTH_3"/>
    <property type="match status" value="1"/>
</dbReference>
<dbReference type="GO" id="GO:0003677">
    <property type="term" value="F:DNA binding"/>
    <property type="evidence" value="ECO:0007669"/>
    <property type="project" value="InterPro"/>
</dbReference>
<name>A0A1Q8Q9A1_9BACI</name>
<dbReference type="InterPro" id="IPR001387">
    <property type="entry name" value="Cro/C1-type_HTH"/>
</dbReference>
<comment type="caution">
    <text evidence="2">The sequence shown here is derived from an EMBL/GenBank/DDBJ whole genome shotgun (WGS) entry which is preliminary data.</text>
</comment>